<dbReference type="OrthoDB" id="10253041at2759"/>
<proteinExistence type="inferred from homology"/>
<keyword evidence="6" id="KW-0963">Cytoplasm</keyword>
<comment type="caution">
    <text evidence="24">The sequence shown here is derived from an EMBL/GenBank/DDBJ whole genome shotgun (WGS) entry which is preliminary data.</text>
</comment>
<protein>
    <recommendedName>
        <fullName evidence="14">Cytosolic carboxypeptidase-like protein 5</fullName>
        <ecNumber evidence="17">3.4.17.24</ecNumber>
    </recommendedName>
    <alternativeName>
        <fullName evidence="19">ATP/GTP-binding protein-like 5</fullName>
    </alternativeName>
    <alternativeName>
        <fullName evidence="18">Protein deglutamylase CCP5</fullName>
    </alternativeName>
</protein>
<dbReference type="CDD" id="cd06236">
    <property type="entry name" value="M14_AGBL5_like"/>
    <property type="match status" value="1"/>
</dbReference>
<name>A0A8T1VGB9_9STRA</name>
<evidence type="ECO:0000256" key="5">
    <source>
        <dbReference type="ARBA" id="ARBA00005988"/>
    </source>
</evidence>
<evidence type="ECO:0000256" key="22">
    <source>
        <dbReference type="SAM" id="MobiDB-lite"/>
    </source>
</evidence>
<feature type="active site" description="Proton donor/acceptor" evidence="21">
    <location>
        <position position="551"/>
    </location>
</feature>
<comment type="catalytic activity">
    <reaction evidence="15">
        <text>C-terminal L-alpha-aminoacyl-L-glutamyl-L-glutamyl-[tubulin] + H2O = C-terminal L-alpha-aminoacyl-L-glutamyl-[tubulin] + L-glutamate</text>
        <dbReference type="Rhea" id="RHEA:63792"/>
        <dbReference type="Rhea" id="RHEA-COMP:16435"/>
        <dbReference type="Rhea" id="RHEA-COMP:16436"/>
        <dbReference type="ChEBI" id="CHEBI:15377"/>
        <dbReference type="ChEBI" id="CHEBI:29985"/>
        <dbReference type="ChEBI" id="CHEBI:149555"/>
        <dbReference type="ChEBI" id="CHEBI:149556"/>
        <dbReference type="EC" id="3.4.17.24"/>
    </reaction>
    <physiologicalReaction direction="left-to-right" evidence="15">
        <dbReference type="Rhea" id="RHEA:63793"/>
    </physiologicalReaction>
</comment>
<dbReference type="InterPro" id="IPR034286">
    <property type="entry name" value="M14_AGBL5-like"/>
</dbReference>
<keyword evidence="10" id="KW-0862">Zinc</keyword>
<evidence type="ECO:0000256" key="17">
    <source>
        <dbReference type="ARBA" id="ARBA00026108"/>
    </source>
</evidence>
<dbReference type="EMBL" id="JAGDFM010000416">
    <property type="protein sequence ID" value="KAG7378524.1"/>
    <property type="molecule type" value="Genomic_DNA"/>
</dbReference>
<evidence type="ECO:0000256" key="14">
    <source>
        <dbReference type="ARBA" id="ARBA00024141"/>
    </source>
</evidence>
<feature type="compositionally biased region" description="Low complexity" evidence="22">
    <location>
        <begin position="688"/>
        <end position="701"/>
    </location>
</feature>
<dbReference type="GO" id="GO:0005634">
    <property type="term" value="C:nucleus"/>
    <property type="evidence" value="ECO:0007669"/>
    <property type="project" value="UniProtKB-SubCell"/>
</dbReference>
<evidence type="ECO:0000313" key="24">
    <source>
        <dbReference type="EMBL" id="KAG7378524.1"/>
    </source>
</evidence>
<evidence type="ECO:0000256" key="19">
    <source>
        <dbReference type="ARBA" id="ARBA00032928"/>
    </source>
</evidence>
<dbReference type="AlphaFoldDB" id="A0A8T1VGB9"/>
<evidence type="ECO:0000256" key="10">
    <source>
        <dbReference type="ARBA" id="ARBA00022833"/>
    </source>
</evidence>
<dbReference type="Pfam" id="PF00246">
    <property type="entry name" value="Peptidase_M14"/>
    <property type="match status" value="1"/>
</dbReference>
<evidence type="ECO:0000256" key="6">
    <source>
        <dbReference type="ARBA" id="ARBA00022490"/>
    </source>
</evidence>
<dbReference type="Pfam" id="PF18027">
    <property type="entry name" value="Pepdidase_M14_N"/>
    <property type="match status" value="1"/>
</dbReference>
<evidence type="ECO:0000256" key="13">
    <source>
        <dbReference type="ARBA" id="ARBA00023242"/>
    </source>
</evidence>
<evidence type="ECO:0000256" key="7">
    <source>
        <dbReference type="ARBA" id="ARBA00022670"/>
    </source>
</evidence>
<dbReference type="GO" id="GO:0006508">
    <property type="term" value="P:proteolysis"/>
    <property type="evidence" value="ECO:0007669"/>
    <property type="project" value="UniProtKB-KW"/>
</dbReference>
<evidence type="ECO:0000256" key="2">
    <source>
        <dbReference type="ARBA" id="ARBA00004123"/>
    </source>
</evidence>
<sequence length="701" mass="77696">MASVSANDDDSVLHRVATTGPGKSEWQFADRGLRFSSRFDGGNMASVQSTPSGAFDVEVSEDAAASGVSTGYSTWFYFEVERTVVGAEKESSKAAKLPHELQLTLVNLNPQRGLFKNGYTVMYSSVDEEVAAATSPCTFQDEKRWGRLPTPLSFEKYTAPVGQTPESSMNSRRQQEGGENRQKANGPQVSLVGGAGTTAKASGVKQELKIRVSFTYRFKFARERVRFAFCYPYTYTRVQEELASLDRQFERPEQLQMECPISSGTSTPQPETTPANVYYHRELLTHSLEGLRVDLVTISSTDAITSRRGPPYRRSSQSSECPSFESAFRFDPKQKKMVIISARVHPGETPANFMLDGMLQLLLHPTDESAVALRRHFVFKIIPMLNPDGVCQGFYRTDTRGVNLNRVYEDPQLELAPSVFALKELLLEFTNEFGGSDSAFAQDNMVYLDLHAHANRRGCFIFGNNHLPDMLVGAKSDEMETAIARQVQTQLYARLIGLHTPFFDYMACLFDKDNMTRHDLRDNNNATTSRQGSSRVALYRATGLTFVYTIECNYNEGRRNLRASSLVPSSSTPPAPALTSTGAPTRSSSSKPKRGQPDNLRLPRQTAPTSGTRLYLKYSPAEWKDVGIGALMALLDLFELPGAGQRVDDSPFRSRDGIRKNLLAEIKTTTPGEGGVSAKSSKKKTRQVVKQQVKTKAQLVG</sequence>
<feature type="region of interest" description="Disordered" evidence="22">
    <location>
        <begin position="564"/>
        <end position="611"/>
    </location>
</feature>
<comment type="catalytic activity">
    <reaction evidence="16">
        <text>C-terminal L-alpha-aminoacyl-L-glutamyl-[tubulin] + H2O = C-terminal L-alpha-aminoacyl-[tubulin] + L-glutamate</text>
        <dbReference type="Rhea" id="RHEA:63796"/>
        <dbReference type="Rhea" id="RHEA-COMP:16436"/>
        <dbReference type="Rhea" id="RHEA-COMP:16437"/>
        <dbReference type="ChEBI" id="CHEBI:15377"/>
        <dbReference type="ChEBI" id="CHEBI:29985"/>
        <dbReference type="ChEBI" id="CHEBI:90782"/>
        <dbReference type="ChEBI" id="CHEBI:149556"/>
        <dbReference type="EC" id="3.4.17.24"/>
    </reaction>
    <physiologicalReaction direction="left-to-right" evidence="16">
        <dbReference type="Rhea" id="RHEA:63797"/>
    </physiologicalReaction>
</comment>
<dbReference type="InterPro" id="IPR040626">
    <property type="entry name" value="Pepdidase_M14_N"/>
</dbReference>
<comment type="similarity">
    <text evidence="5 21">Belongs to the peptidase M14 family.</text>
</comment>
<evidence type="ECO:0000256" key="16">
    <source>
        <dbReference type="ARBA" id="ARBA00024627"/>
    </source>
</evidence>
<keyword evidence="13" id="KW-0539">Nucleus</keyword>
<dbReference type="GO" id="GO:0004181">
    <property type="term" value="F:metallocarboxypeptidase activity"/>
    <property type="evidence" value="ECO:0007669"/>
    <property type="project" value="InterPro"/>
</dbReference>
<evidence type="ECO:0000256" key="18">
    <source>
        <dbReference type="ARBA" id="ARBA00032753"/>
    </source>
</evidence>
<dbReference type="EC" id="3.4.17.24" evidence="17"/>
<comment type="subcellular location">
    <subcellularLocation>
        <location evidence="3">Cytoplasm</location>
        <location evidence="3">Cytoskeleton</location>
        <location evidence="3">Spindle</location>
    </subcellularLocation>
    <subcellularLocation>
        <location evidence="4">Midbody</location>
    </subcellularLocation>
    <subcellularLocation>
        <location evidence="2">Nucleus</location>
    </subcellularLocation>
</comment>
<evidence type="ECO:0000256" key="12">
    <source>
        <dbReference type="ARBA" id="ARBA00023212"/>
    </source>
</evidence>
<evidence type="ECO:0000256" key="15">
    <source>
        <dbReference type="ARBA" id="ARBA00024524"/>
    </source>
</evidence>
<evidence type="ECO:0000313" key="25">
    <source>
        <dbReference type="Proteomes" id="UP000694044"/>
    </source>
</evidence>
<evidence type="ECO:0000256" key="9">
    <source>
        <dbReference type="ARBA" id="ARBA00022801"/>
    </source>
</evidence>
<evidence type="ECO:0000256" key="21">
    <source>
        <dbReference type="PROSITE-ProRule" id="PRU01379"/>
    </source>
</evidence>
<keyword evidence="9" id="KW-0378">Hydrolase</keyword>
<evidence type="ECO:0000256" key="20">
    <source>
        <dbReference type="ARBA" id="ARBA00047714"/>
    </source>
</evidence>
<keyword evidence="12" id="KW-0206">Cytoskeleton</keyword>
<evidence type="ECO:0000256" key="4">
    <source>
        <dbReference type="ARBA" id="ARBA00004214"/>
    </source>
</evidence>
<dbReference type="PROSITE" id="PS52035">
    <property type="entry name" value="PEPTIDASE_M14"/>
    <property type="match status" value="1"/>
</dbReference>
<dbReference type="InterPro" id="IPR000834">
    <property type="entry name" value="Peptidase_M14"/>
</dbReference>
<dbReference type="Proteomes" id="UP000694044">
    <property type="component" value="Unassembled WGS sequence"/>
</dbReference>
<evidence type="ECO:0000256" key="8">
    <source>
        <dbReference type="ARBA" id="ARBA00022723"/>
    </source>
</evidence>
<gene>
    <name evidence="24" type="ORF">PHYPSEUDO_009961</name>
</gene>
<evidence type="ECO:0000256" key="3">
    <source>
        <dbReference type="ARBA" id="ARBA00004186"/>
    </source>
</evidence>
<evidence type="ECO:0000256" key="11">
    <source>
        <dbReference type="ARBA" id="ARBA00023049"/>
    </source>
</evidence>
<keyword evidence="7" id="KW-0645">Protease</keyword>
<feature type="region of interest" description="Disordered" evidence="22">
    <location>
        <begin position="663"/>
        <end position="701"/>
    </location>
</feature>
<keyword evidence="8" id="KW-0479">Metal-binding</keyword>
<reference evidence="24" key="1">
    <citation type="submission" date="2021-02" db="EMBL/GenBank/DDBJ databases">
        <authorList>
            <person name="Palmer J.M."/>
        </authorList>
    </citation>
    <scope>NUCLEOTIDE SEQUENCE</scope>
    <source>
        <strain evidence="24">SCRP734</strain>
    </source>
</reference>
<evidence type="ECO:0000256" key="1">
    <source>
        <dbReference type="ARBA" id="ARBA00001947"/>
    </source>
</evidence>
<dbReference type="GO" id="GO:0008270">
    <property type="term" value="F:zinc ion binding"/>
    <property type="evidence" value="ECO:0007669"/>
    <property type="project" value="InterPro"/>
</dbReference>
<dbReference type="GO" id="GO:0030496">
    <property type="term" value="C:midbody"/>
    <property type="evidence" value="ECO:0007669"/>
    <property type="project" value="UniProtKB-SubCell"/>
</dbReference>
<keyword evidence="25" id="KW-1185">Reference proteome</keyword>
<organism evidence="24 25">
    <name type="scientific">Phytophthora pseudosyringae</name>
    <dbReference type="NCBI Taxonomy" id="221518"/>
    <lineage>
        <taxon>Eukaryota</taxon>
        <taxon>Sar</taxon>
        <taxon>Stramenopiles</taxon>
        <taxon>Oomycota</taxon>
        <taxon>Peronosporomycetes</taxon>
        <taxon>Peronosporales</taxon>
        <taxon>Peronosporaceae</taxon>
        <taxon>Phytophthora</taxon>
    </lineage>
</organism>
<feature type="region of interest" description="Disordered" evidence="22">
    <location>
        <begin position="157"/>
        <end position="195"/>
    </location>
</feature>
<accession>A0A8T1VGB9</accession>
<dbReference type="PANTHER" id="PTHR12756:SF12">
    <property type="entry name" value="CYTOSOLIC CARBOXYPEPTIDASE-LIKE PROTEIN 5"/>
    <property type="match status" value="1"/>
</dbReference>
<dbReference type="InterPro" id="IPR050821">
    <property type="entry name" value="Cytosolic_carboxypeptidase"/>
</dbReference>
<feature type="domain" description="Peptidase M14" evidence="23">
    <location>
        <begin position="231"/>
        <end position="584"/>
    </location>
</feature>
<comment type="catalytic activity">
    <reaction evidence="20">
        <text>gamma-L-glutamyl-L-glutamyl-[protein] + H2O = L-glutamyl-[protein] + L-glutamate</text>
        <dbReference type="Rhea" id="RHEA:60152"/>
        <dbReference type="Rhea" id="RHEA-COMP:10208"/>
        <dbReference type="Rhea" id="RHEA-COMP:15517"/>
        <dbReference type="ChEBI" id="CHEBI:15377"/>
        <dbReference type="ChEBI" id="CHEBI:29973"/>
        <dbReference type="ChEBI" id="CHEBI:29985"/>
        <dbReference type="ChEBI" id="CHEBI:143622"/>
    </reaction>
    <physiologicalReaction direction="left-to-right" evidence="20">
        <dbReference type="Rhea" id="RHEA:60153"/>
    </physiologicalReaction>
</comment>
<comment type="cofactor">
    <cofactor evidence="1">
        <name>Zn(2+)</name>
        <dbReference type="ChEBI" id="CHEBI:29105"/>
    </cofactor>
</comment>
<evidence type="ECO:0000259" key="23">
    <source>
        <dbReference type="PROSITE" id="PS52035"/>
    </source>
</evidence>
<keyword evidence="11" id="KW-0482">Metalloprotease</keyword>
<dbReference type="GO" id="GO:0005819">
    <property type="term" value="C:spindle"/>
    <property type="evidence" value="ECO:0007669"/>
    <property type="project" value="UniProtKB-SubCell"/>
</dbReference>
<feature type="compositionally biased region" description="Basic and acidic residues" evidence="22">
    <location>
        <begin position="173"/>
        <end position="182"/>
    </location>
</feature>
<dbReference type="PANTHER" id="PTHR12756">
    <property type="entry name" value="CYTOSOLIC CARBOXYPEPTIDASE"/>
    <property type="match status" value="1"/>
</dbReference>